<protein>
    <submittedName>
        <fullName evidence="1">Uncharacterized protein</fullName>
    </submittedName>
</protein>
<name>A0A382YJD0_9ZZZZ</name>
<feature type="non-terminal residue" evidence="1">
    <location>
        <position position="36"/>
    </location>
</feature>
<dbReference type="EMBL" id="UINC01176290">
    <property type="protein sequence ID" value="SVD83353.1"/>
    <property type="molecule type" value="Genomic_DNA"/>
</dbReference>
<dbReference type="AlphaFoldDB" id="A0A382YJD0"/>
<proteinExistence type="predicted"/>
<organism evidence="1">
    <name type="scientific">marine metagenome</name>
    <dbReference type="NCBI Taxonomy" id="408172"/>
    <lineage>
        <taxon>unclassified sequences</taxon>
        <taxon>metagenomes</taxon>
        <taxon>ecological metagenomes</taxon>
    </lineage>
</organism>
<evidence type="ECO:0000313" key="1">
    <source>
        <dbReference type="EMBL" id="SVD83353.1"/>
    </source>
</evidence>
<sequence>MLAFWRKHVDSRTFTLSGSRVYIALFIQRHTVNPTL</sequence>
<gene>
    <name evidence="1" type="ORF">METZ01_LOCUS436207</name>
</gene>
<reference evidence="1" key="1">
    <citation type="submission" date="2018-05" db="EMBL/GenBank/DDBJ databases">
        <authorList>
            <person name="Lanie J.A."/>
            <person name="Ng W.-L."/>
            <person name="Kazmierczak K.M."/>
            <person name="Andrzejewski T.M."/>
            <person name="Davidsen T.M."/>
            <person name="Wayne K.J."/>
            <person name="Tettelin H."/>
            <person name="Glass J.I."/>
            <person name="Rusch D."/>
            <person name="Podicherti R."/>
            <person name="Tsui H.-C.T."/>
            <person name="Winkler M.E."/>
        </authorList>
    </citation>
    <scope>NUCLEOTIDE SEQUENCE</scope>
</reference>
<accession>A0A382YJD0</accession>